<evidence type="ECO:0000256" key="1">
    <source>
        <dbReference type="SAM" id="Coils"/>
    </source>
</evidence>
<organism evidence="2 3">
    <name type="scientific">Ligilactobacillus murinus DSM 20452 = NBRC 14221</name>
    <dbReference type="NCBI Taxonomy" id="1423772"/>
    <lineage>
        <taxon>Bacteria</taxon>
        <taxon>Bacillati</taxon>
        <taxon>Bacillota</taxon>
        <taxon>Bacilli</taxon>
        <taxon>Lactobacillales</taxon>
        <taxon>Lactobacillaceae</taxon>
        <taxon>Ligilactobacillus</taxon>
    </lineage>
</organism>
<name>A0A0R2AUN9_9LACO</name>
<dbReference type="PATRIC" id="fig|1423772.3.peg.1649"/>
<dbReference type="AlphaFoldDB" id="A0A0R2AUN9"/>
<dbReference type="Proteomes" id="UP000051612">
    <property type="component" value="Unassembled WGS sequence"/>
</dbReference>
<dbReference type="RefSeq" id="WP_056960202.1">
    <property type="nucleotide sequence ID" value="NZ_AYYN01000167.1"/>
</dbReference>
<dbReference type="PANTHER" id="PTHR30469:SF33">
    <property type="entry name" value="SLR1207 PROTEIN"/>
    <property type="match status" value="1"/>
</dbReference>
<feature type="coiled-coil region" evidence="1">
    <location>
        <begin position="95"/>
        <end position="174"/>
    </location>
</feature>
<evidence type="ECO:0008006" key="4">
    <source>
        <dbReference type="Google" id="ProtNLM"/>
    </source>
</evidence>
<dbReference type="SUPFAM" id="SSF56954">
    <property type="entry name" value="Outer membrane efflux proteins (OEP)"/>
    <property type="match status" value="1"/>
</dbReference>
<gene>
    <name evidence="2" type="ORF">FC48_GL001548</name>
</gene>
<dbReference type="PANTHER" id="PTHR30469">
    <property type="entry name" value="MULTIDRUG RESISTANCE PROTEIN MDTA"/>
    <property type="match status" value="1"/>
</dbReference>
<dbReference type="GO" id="GO:0015562">
    <property type="term" value="F:efflux transmembrane transporter activity"/>
    <property type="evidence" value="ECO:0007669"/>
    <property type="project" value="TreeGrafter"/>
</dbReference>
<reference evidence="2 3" key="1">
    <citation type="journal article" date="2015" name="Genome Announc.">
        <title>Expanding the biotechnology potential of lactobacilli through comparative genomics of 213 strains and associated genera.</title>
        <authorList>
            <person name="Sun Z."/>
            <person name="Harris H.M."/>
            <person name="McCann A."/>
            <person name="Guo C."/>
            <person name="Argimon S."/>
            <person name="Zhang W."/>
            <person name="Yang X."/>
            <person name="Jeffery I.B."/>
            <person name="Cooney J.C."/>
            <person name="Kagawa T.F."/>
            <person name="Liu W."/>
            <person name="Song Y."/>
            <person name="Salvetti E."/>
            <person name="Wrobel A."/>
            <person name="Rasinkangas P."/>
            <person name="Parkhill J."/>
            <person name="Rea M.C."/>
            <person name="O'Sullivan O."/>
            <person name="Ritari J."/>
            <person name="Douillard F.P."/>
            <person name="Paul Ross R."/>
            <person name="Yang R."/>
            <person name="Briner A.E."/>
            <person name="Felis G.E."/>
            <person name="de Vos W.M."/>
            <person name="Barrangou R."/>
            <person name="Klaenhammer T.R."/>
            <person name="Caufield P.W."/>
            <person name="Cui Y."/>
            <person name="Zhang H."/>
            <person name="O'Toole P.W."/>
        </authorList>
    </citation>
    <scope>NUCLEOTIDE SEQUENCE [LARGE SCALE GENOMIC DNA]</scope>
    <source>
        <strain evidence="2 3">DSM 20452</strain>
    </source>
</reference>
<comment type="caution">
    <text evidence="2">The sequence shown here is derived from an EMBL/GenBank/DDBJ whole genome shotgun (WGS) entry which is preliminary data.</text>
</comment>
<dbReference type="EMBL" id="AYYN01000167">
    <property type="protein sequence ID" value="KRM71080.1"/>
    <property type="molecule type" value="Genomic_DNA"/>
</dbReference>
<dbReference type="SUPFAM" id="SSF111369">
    <property type="entry name" value="HlyD-like secretion proteins"/>
    <property type="match status" value="1"/>
</dbReference>
<dbReference type="Gene3D" id="1.10.287.470">
    <property type="entry name" value="Helix hairpin bin"/>
    <property type="match status" value="1"/>
</dbReference>
<keyword evidence="1" id="KW-0175">Coiled coil</keyword>
<protein>
    <recommendedName>
        <fullName evidence="4">RND family efflux transporter MFP subunit</fullName>
    </recommendedName>
</protein>
<accession>A0A0R2AUN9</accession>
<dbReference type="Gene3D" id="2.40.420.20">
    <property type="match status" value="1"/>
</dbReference>
<sequence>MKQKRFKWWQLLLVAVILVMVGNLAYGALKKSAPATENKKYTTVKVSQAVPLTYSGKVEAVRSQVLVPTSGKAQSVTVQNGDHVEQGQAVMTTFSESYEEQATEARQALAKANRQVGQQQQAVEQAQRQLAQLSRDDEGYTEMQNQVTTARNQLEDARGEVTDAQNKLNTLNGRVNGTVSAPFAGTVIVEYDKTGQPSVVLSSDELQLSTQLSEYDYPKVKVGQELKVTALATKHEQTTQLGYLANTPAQNSKANDSKYELTAPLDSTKFMAGQTLNVMITQTGVQIPKTSVKDGHVYVVENKKAKRIAVTGTISNGSFIVKSGLSKGQRVIVDPDKGLKDGETVETND</sequence>
<evidence type="ECO:0000313" key="3">
    <source>
        <dbReference type="Proteomes" id="UP000051612"/>
    </source>
</evidence>
<evidence type="ECO:0000313" key="2">
    <source>
        <dbReference type="EMBL" id="KRM71080.1"/>
    </source>
</evidence>
<proteinExistence type="predicted"/>
<dbReference type="Gene3D" id="2.40.50.100">
    <property type="match status" value="1"/>
</dbReference>
<dbReference type="GO" id="GO:1990281">
    <property type="term" value="C:efflux pump complex"/>
    <property type="evidence" value="ECO:0007669"/>
    <property type="project" value="TreeGrafter"/>
</dbReference>